<dbReference type="AlphaFoldDB" id="A0A9N7VQE2"/>
<comment type="caution">
    <text evidence="2">The sequence shown here is derived from an EMBL/GenBank/DDBJ whole genome shotgun (WGS) entry which is preliminary data.</text>
</comment>
<name>A0A9N7VQE2_PLEPL</name>
<feature type="compositionally biased region" description="Pro residues" evidence="1">
    <location>
        <begin position="86"/>
        <end position="98"/>
    </location>
</feature>
<dbReference type="Proteomes" id="UP001153269">
    <property type="component" value="Unassembled WGS sequence"/>
</dbReference>
<organism evidence="2 3">
    <name type="scientific">Pleuronectes platessa</name>
    <name type="common">European plaice</name>
    <dbReference type="NCBI Taxonomy" id="8262"/>
    <lineage>
        <taxon>Eukaryota</taxon>
        <taxon>Metazoa</taxon>
        <taxon>Chordata</taxon>
        <taxon>Craniata</taxon>
        <taxon>Vertebrata</taxon>
        <taxon>Euteleostomi</taxon>
        <taxon>Actinopterygii</taxon>
        <taxon>Neopterygii</taxon>
        <taxon>Teleostei</taxon>
        <taxon>Neoteleostei</taxon>
        <taxon>Acanthomorphata</taxon>
        <taxon>Carangaria</taxon>
        <taxon>Pleuronectiformes</taxon>
        <taxon>Pleuronectoidei</taxon>
        <taxon>Pleuronectidae</taxon>
        <taxon>Pleuronectes</taxon>
    </lineage>
</organism>
<evidence type="ECO:0000313" key="2">
    <source>
        <dbReference type="EMBL" id="CAB1455268.1"/>
    </source>
</evidence>
<dbReference type="EMBL" id="CADEAL010004247">
    <property type="protein sequence ID" value="CAB1455268.1"/>
    <property type="molecule type" value="Genomic_DNA"/>
</dbReference>
<sequence length="109" mass="12231">MVVQWVCTDASKRKVFWFTSQVGCSPSARGLFHFSQCRHIFLPQSNTGLRILGLVFSMTMFCQAVKHTRIVSPSERDTDPTLLLCPPLPPPPPPPPPRQTLLFKHSSSL</sequence>
<reference evidence="2" key="1">
    <citation type="submission" date="2020-03" db="EMBL/GenBank/DDBJ databases">
        <authorList>
            <person name="Weist P."/>
        </authorList>
    </citation>
    <scope>NUCLEOTIDE SEQUENCE</scope>
</reference>
<proteinExistence type="predicted"/>
<gene>
    <name evidence="2" type="ORF">PLEPLA_LOCUS43043</name>
</gene>
<evidence type="ECO:0000256" key="1">
    <source>
        <dbReference type="SAM" id="MobiDB-lite"/>
    </source>
</evidence>
<feature type="region of interest" description="Disordered" evidence="1">
    <location>
        <begin position="72"/>
        <end position="99"/>
    </location>
</feature>
<protein>
    <submittedName>
        <fullName evidence="2">Uncharacterized protein</fullName>
    </submittedName>
</protein>
<keyword evidence="3" id="KW-1185">Reference proteome</keyword>
<accession>A0A9N7VQE2</accession>
<evidence type="ECO:0000313" key="3">
    <source>
        <dbReference type="Proteomes" id="UP001153269"/>
    </source>
</evidence>